<keyword evidence="3" id="KW-1185">Reference proteome</keyword>
<name>A0A099LTA6_9VIBR</name>
<accession>A0A099LTA6</accession>
<dbReference type="GeneID" id="43683353"/>
<reference evidence="2 3" key="1">
    <citation type="submission" date="2014-04" db="EMBL/GenBank/DDBJ databases">
        <title>Genome sequencing of Vibrio navarrensis strains.</title>
        <authorList>
            <person name="Gladney L.M."/>
            <person name="Katz L.S."/>
            <person name="Marino-Ramirez L."/>
            <person name="Jordan I.K."/>
        </authorList>
    </citation>
    <scope>NUCLEOTIDE SEQUENCE [LARGE SCALE GENOMIC DNA]</scope>
    <source>
        <strain evidence="2 3">ATCC 51183</strain>
    </source>
</reference>
<organism evidence="2 3">
    <name type="scientific">Vibrio navarrensis</name>
    <dbReference type="NCBI Taxonomy" id="29495"/>
    <lineage>
        <taxon>Bacteria</taxon>
        <taxon>Pseudomonadati</taxon>
        <taxon>Pseudomonadota</taxon>
        <taxon>Gammaproteobacteria</taxon>
        <taxon>Vibrionales</taxon>
        <taxon>Vibrionaceae</taxon>
        <taxon>Vibrio</taxon>
    </lineage>
</organism>
<evidence type="ECO:0000313" key="3">
    <source>
        <dbReference type="Proteomes" id="UP000029994"/>
    </source>
</evidence>
<evidence type="ECO:0000313" key="2">
    <source>
        <dbReference type="EMBL" id="KGK11463.1"/>
    </source>
</evidence>
<dbReference type="eggNOG" id="COG2220">
    <property type="taxonomic scope" value="Bacteria"/>
</dbReference>
<keyword evidence="2" id="KW-0378">Hydrolase</keyword>
<gene>
    <name evidence="2" type="ORF">EA26_09130</name>
</gene>
<dbReference type="Gene3D" id="3.60.15.10">
    <property type="entry name" value="Ribonuclease Z/Hydroxyacylglutathione hydrolase-like"/>
    <property type="match status" value="1"/>
</dbReference>
<dbReference type="GO" id="GO:0016787">
    <property type="term" value="F:hydrolase activity"/>
    <property type="evidence" value="ECO:0007669"/>
    <property type="project" value="UniProtKB-KW"/>
</dbReference>
<dbReference type="Pfam" id="PF12706">
    <property type="entry name" value="Lactamase_B_2"/>
    <property type="match status" value="1"/>
</dbReference>
<dbReference type="Proteomes" id="UP000029994">
    <property type="component" value="Unassembled WGS sequence"/>
</dbReference>
<dbReference type="PANTHER" id="PTHR15032">
    <property type="entry name" value="N-ACYL-PHOSPHATIDYLETHANOLAMINE-HYDROLYZING PHOSPHOLIPASE D"/>
    <property type="match status" value="1"/>
</dbReference>
<dbReference type="GO" id="GO:0005737">
    <property type="term" value="C:cytoplasm"/>
    <property type="evidence" value="ECO:0007669"/>
    <property type="project" value="TreeGrafter"/>
</dbReference>
<dbReference type="EMBL" id="JMCG01000001">
    <property type="protein sequence ID" value="KGK11463.1"/>
    <property type="molecule type" value="Genomic_DNA"/>
</dbReference>
<dbReference type="InterPro" id="IPR036866">
    <property type="entry name" value="RibonucZ/Hydroxyglut_hydro"/>
</dbReference>
<dbReference type="SUPFAM" id="SSF56281">
    <property type="entry name" value="Metallo-hydrolase/oxidoreductase"/>
    <property type="match status" value="1"/>
</dbReference>
<evidence type="ECO:0000259" key="1">
    <source>
        <dbReference type="Pfam" id="PF12706"/>
    </source>
</evidence>
<dbReference type="STRING" id="29495.EA26_09130"/>
<proteinExistence type="predicted"/>
<sequence>MSSLFTACTTAEAEKAAYPKTFRNSDPNFDGGSDLFEIIKAYFTSKRADPTPSFALPVHAITAAQLVEEREDVFYRLGHSSLILKLDNQLIMTDPVFSERASPVQFFGPKRFHPTPITLDGLPEIDVVLISHDHYDHLDKASVKQLADKVALFLVPLKVGVLLQEWGIAKEKIVEFNWWESKVVNGIEYVFTPTQHFSGRGLGDGNSTLWGSWVIRSRSQSLYFSGDSGYFDGFKAIGEKYGPFDLTMIETGAYNSLWSKIHMFPEQSVQAHLDLKGKVMLPIHNSTFDLSMHDWYEPMEQAWQISQEKGVSMISPEIGQRNVIGAPQPVHPWWRAPSQAD</sequence>
<dbReference type="RefSeq" id="WP_039428923.1">
    <property type="nucleotide sequence ID" value="NZ_CP061844.1"/>
</dbReference>
<dbReference type="AlphaFoldDB" id="A0A099LTA6"/>
<protein>
    <submittedName>
        <fullName evidence="2">Hydrolase</fullName>
    </submittedName>
</protein>
<dbReference type="InterPro" id="IPR001279">
    <property type="entry name" value="Metallo-B-lactamas"/>
</dbReference>
<comment type="caution">
    <text evidence="2">The sequence shown here is derived from an EMBL/GenBank/DDBJ whole genome shotgun (WGS) entry which is preliminary data.</text>
</comment>
<feature type="domain" description="Metallo-beta-lactamase" evidence="1">
    <location>
        <begin position="91"/>
        <end position="284"/>
    </location>
</feature>
<dbReference type="PANTHER" id="PTHR15032:SF4">
    <property type="entry name" value="N-ACYL-PHOSPHATIDYLETHANOLAMINE-HYDROLYZING PHOSPHOLIPASE D"/>
    <property type="match status" value="1"/>
</dbReference>